<reference evidence="1 2" key="1">
    <citation type="submission" date="2016-03" db="EMBL/GenBank/DDBJ databases">
        <title>EvidentialGene: Evidence-directed Construction of Genes on Genomes.</title>
        <authorList>
            <person name="Gilbert D.G."/>
            <person name="Choi J.-H."/>
            <person name="Mockaitis K."/>
            <person name="Colbourne J."/>
            <person name="Pfrender M."/>
        </authorList>
    </citation>
    <scope>NUCLEOTIDE SEQUENCE [LARGE SCALE GENOMIC DNA]</scope>
    <source>
        <strain evidence="1 2">Xinb3</strain>
        <tissue evidence="1">Complete organism</tissue>
    </source>
</reference>
<dbReference type="PANTHER" id="PTHR47501">
    <property type="entry name" value="TRANSPOSASE-RELATED"/>
    <property type="match status" value="1"/>
</dbReference>
<protein>
    <submittedName>
        <fullName evidence="1">Uncharacterized protein</fullName>
    </submittedName>
</protein>
<dbReference type="OrthoDB" id="6382074at2759"/>
<dbReference type="Proteomes" id="UP000076858">
    <property type="component" value="Unassembled WGS sequence"/>
</dbReference>
<evidence type="ECO:0000313" key="1">
    <source>
        <dbReference type="EMBL" id="KZS00044.1"/>
    </source>
</evidence>
<dbReference type="SUPFAM" id="SSF53098">
    <property type="entry name" value="Ribonuclease H-like"/>
    <property type="match status" value="1"/>
</dbReference>
<gene>
    <name evidence="1" type="ORF">APZ42_003834</name>
</gene>
<sequence>VHWFDKARVKRQSACLACRCIKGRHTHDVLEKLIESIHEEYQITDKLRGSTTDNGSNFLKCFRETGASTLPNYEEEDNQDYYDDSKDEEMVYFEIGEILNDHSGDTLLRNENLTLPVHRRCACHLLSLVS</sequence>
<dbReference type="AlphaFoldDB" id="A0A162CW88"/>
<organism evidence="1 2">
    <name type="scientific">Daphnia magna</name>
    <dbReference type="NCBI Taxonomy" id="35525"/>
    <lineage>
        <taxon>Eukaryota</taxon>
        <taxon>Metazoa</taxon>
        <taxon>Ecdysozoa</taxon>
        <taxon>Arthropoda</taxon>
        <taxon>Crustacea</taxon>
        <taxon>Branchiopoda</taxon>
        <taxon>Diplostraca</taxon>
        <taxon>Cladocera</taxon>
        <taxon>Anomopoda</taxon>
        <taxon>Daphniidae</taxon>
        <taxon>Daphnia</taxon>
    </lineage>
</organism>
<feature type="non-terminal residue" evidence="1">
    <location>
        <position position="1"/>
    </location>
</feature>
<dbReference type="InterPro" id="IPR012337">
    <property type="entry name" value="RNaseH-like_sf"/>
</dbReference>
<dbReference type="STRING" id="35525.A0A162CW88"/>
<feature type="non-terminal residue" evidence="1">
    <location>
        <position position="130"/>
    </location>
</feature>
<dbReference type="PANTHER" id="PTHR47501:SF8">
    <property type="match status" value="1"/>
</dbReference>
<dbReference type="EMBL" id="LRGB01011851">
    <property type="protein sequence ID" value="KZS00044.1"/>
    <property type="molecule type" value="Genomic_DNA"/>
</dbReference>
<comment type="caution">
    <text evidence="1">The sequence shown here is derived from an EMBL/GenBank/DDBJ whole genome shotgun (WGS) entry which is preliminary data.</text>
</comment>
<keyword evidence="2" id="KW-1185">Reference proteome</keyword>
<proteinExistence type="predicted"/>
<accession>A0A162CW88</accession>
<name>A0A162CW88_9CRUS</name>
<evidence type="ECO:0000313" key="2">
    <source>
        <dbReference type="Proteomes" id="UP000076858"/>
    </source>
</evidence>